<dbReference type="InterPro" id="IPR011033">
    <property type="entry name" value="PRC_barrel-like_sf"/>
</dbReference>
<keyword evidence="1" id="KW-0732">Signal</keyword>
<accession>A0A0D6P4M5</accession>
<comment type="caution">
    <text evidence="2">The sequence shown here is derived from an EMBL/GenBank/DDBJ whole genome shotgun (WGS) entry which is preliminary data.</text>
</comment>
<dbReference type="Gene3D" id="2.30.30.240">
    <property type="entry name" value="PRC-barrel domain"/>
    <property type="match status" value="1"/>
</dbReference>
<sequence>MKPSRTIATLLGLSMQTASPAAVYAQSASPGGMPPPPGMSLAESAAMRFPQPVRVGDLIGREVLRPVESQDVLGRVVRLVRDHDGRIMVVVDFGGFLGLGARPIAVPVDAMVLLGQDMEIVALSPAQLRRLPTFTSTDTTDVPNDTIIKVGLAKPSH</sequence>
<gene>
    <name evidence="2" type="ORF">Asru_0084_07</name>
</gene>
<dbReference type="AlphaFoldDB" id="A0A0D6P4M5"/>
<reference evidence="2 3" key="1">
    <citation type="submission" date="2012-11" db="EMBL/GenBank/DDBJ databases">
        <title>Whole genome sequence of Acidisphaera rubrifaciens HS-AP3.</title>
        <authorList>
            <person name="Azuma Y."/>
            <person name="Higashiura N."/>
            <person name="Hirakawa H."/>
            <person name="Matsushita K."/>
        </authorList>
    </citation>
    <scope>NUCLEOTIDE SEQUENCE [LARGE SCALE GENOMIC DNA]</scope>
    <source>
        <strain evidence="2 3">HS-AP3</strain>
    </source>
</reference>
<feature type="chain" id="PRO_5002309715" evidence="1">
    <location>
        <begin position="22"/>
        <end position="157"/>
    </location>
</feature>
<keyword evidence="3" id="KW-1185">Reference proteome</keyword>
<evidence type="ECO:0000313" key="3">
    <source>
        <dbReference type="Proteomes" id="UP000032680"/>
    </source>
</evidence>
<organism evidence="2 3">
    <name type="scientific">Acidisphaera rubrifaciens HS-AP3</name>
    <dbReference type="NCBI Taxonomy" id="1231350"/>
    <lineage>
        <taxon>Bacteria</taxon>
        <taxon>Pseudomonadati</taxon>
        <taxon>Pseudomonadota</taxon>
        <taxon>Alphaproteobacteria</taxon>
        <taxon>Acetobacterales</taxon>
        <taxon>Acetobacteraceae</taxon>
        <taxon>Acidisphaera</taxon>
    </lineage>
</organism>
<dbReference type="EMBL" id="BANB01000084">
    <property type="protein sequence ID" value="GAN76296.1"/>
    <property type="molecule type" value="Genomic_DNA"/>
</dbReference>
<evidence type="ECO:0000313" key="2">
    <source>
        <dbReference type="EMBL" id="GAN76296.1"/>
    </source>
</evidence>
<dbReference type="Proteomes" id="UP000032680">
    <property type="component" value="Unassembled WGS sequence"/>
</dbReference>
<feature type="signal peptide" evidence="1">
    <location>
        <begin position="1"/>
        <end position="21"/>
    </location>
</feature>
<protein>
    <submittedName>
        <fullName evidence="2">Uncharacterized protein</fullName>
    </submittedName>
</protein>
<evidence type="ECO:0000256" key="1">
    <source>
        <dbReference type="SAM" id="SignalP"/>
    </source>
</evidence>
<name>A0A0D6P4M5_9PROT</name>
<proteinExistence type="predicted"/>
<dbReference type="SUPFAM" id="SSF50346">
    <property type="entry name" value="PRC-barrel domain"/>
    <property type="match status" value="1"/>
</dbReference>